<evidence type="ECO:0000259" key="5">
    <source>
        <dbReference type="Pfam" id="PF00828"/>
    </source>
</evidence>
<keyword evidence="2" id="KW-0689">Ribosomal protein</keyword>
<dbReference type="SUPFAM" id="SSF52080">
    <property type="entry name" value="Ribosomal proteins L15p and L18e"/>
    <property type="match status" value="1"/>
</dbReference>
<dbReference type="InterPro" id="IPR021131">
    <property type="entry name" value="Ribosomal_uL15/eL18"/>
</dbReference>
<keyword evidence="7" id="KW-1185">Reference proteome</keyword>
<evidence type="ECO:0000256" key="3">
    <source>
        <dbReference type="ARBA" id="ARBA00023274"/>
    </source>
</evidence>
<dbReference type="InterPro" id="IPR036227">
    <property type="entry name" value="Ribosomal_uL15/eL18_sf"/>
</dbReference>
<dbReference type="PANTHER" id="PTHR12934:SF11">
    <property type="entry name" value="LARGE RIBOSOMAL SUBUNIT PROTEIN UL15M"/>
    <property type="match status" value="1"/>
</dbReference>
<dbReference type="EMBL" id="JAVRRD010000027">
    <property type="protein sequence ID" value="KAK5047080.1"/>
    <property type="molecule type" value="Genomic_DNA"/>
</dbReference>
<dbReference type="GeneID" id="89975190"/>
<dbReference type="RefSeq" id="XP_064702647.1">
    <property type="nucleotide sequence ID" value="XM_064850578.1"/>
</dbReference>
<dbReference type="GO" id="GO:0006412">
    <property type="term" value="P:translation"/>
    <property type="evidence" value="ECO:0007669"/>
    <property type="project" value="InterPro"/>
</dbReference>
<dbReference type="InterPro" id="IPR005749">
    <property type="entry name" value="Ribosomal_uL15_bac-type"/>
</dbReference>
<feature type="domain" description="Large ribosomal subunit protein uL15/eL18" evidence="5">
    <location>
        <begin position="115"/>
        <end position="191"/>
    </location>
</feature>
<dbReference type="AlphaFoldDB" id="A0AAV9N2P1"/>
<evidence type="ECO:0000313" key="7">
    <source>
        <dbReference type="Proteomes" id="UP001358417"/>
    </source>
</evidence>
<proteinExistence type="inferred from homology"/>
<dbReference type="InterPro" id="IPR030878">
    <property type="entry name" value="Ribosomal_uL15"/>
</dbReference>
<evidence type="ECO:0000256" key="4">
    <source>
        <dbReference type="SAM" id="MobiDB-lite"/>
    </source>
</evidence>
<feature type="compositionally biased region" description="Gly residues" evidence="4">
    <location>
        <begin position="64"/>
        <end position="76"/>
    </location>
</feature>
<dbReference type="HAMAP" id="MF_01341">
    <property type="entry name" value="Ribosomal_uL15"/>
    <property type="match status" value="1"/>
</dbReference>
<evidence type="ECO:0000313" key="6">
    <source>
        <dbReference type="EMBL" id="KAK5047080.1"/>
    </source>
</evidence>
<evidence type="ECO:0000256" key="2">
    <source>
        <dbReference type="ARBA" id="ARBA00022980"/>
    </source>
</evidence>
<dbReference type="NCBIfam" id="TIGR01071">
    <property type="entry name" value="rplO_bact"/>
    <property type="match status" value="1"/>
</dbReference>
<evidence type="ECO:0000256" key="1">
    <source>
        <dbReference type="ARBA" id="ARBA00007320"/>
    </source>
</evidence>
<dbReference type="GO" id="GO:0005762">
    <property type="term" value="C:mitochondrial large ribosomal subunit"/>
    <property type="evidence" value="ECO:0007669"/>
    <property type="project" value="TreeGrafter"/>
</dbReference>
<dbReference type="GO" id="GO:0003735">
    <property type="term" value="F:structural constituent of ribosome"/>
    <property type="evidence" value="ECO:0007669"/>
    <property type="project" value="InterPro"/>
</dbReference>
<dbReference type="Gene3D" id="3.100.10.10">
    <property type="match status" value="1"/>
</dbReference>
<dbReference type="Pfam" id="PF00828">
    <property type="entry name" value="Ribosomal_L27A"/>
    <property type="match status" value="1"/>
</dbReference>
<keyword evidence="3" id="KW-0687">Ribonucleoprotein</keyword>
<feature type="region of interest" description="Disordered" evidence="4">
    <location>
        <begin position="45"/>
        <end position="93"/>
    </location>
</feature>
<accession>A0AAV9N2P1</accession>
<comment type="caution">
    <text evidence="6">The sequence shown here is derived from an EMBL/GenBank/DDBJ whole genome shotgun (WGS) entry which is preliminary data.</text>
</comment>
<dbReference type="Proteomes" id="UP001358417">
    <property type="component" value="Unassembled WGS sequence"/>
</dbReference>
<organism evidence="6 7">
    <name type="scientific">Exophiala bonariae</name>
    <dbReference type="NCBI Taxonomy" id="1690606"/>
    <lineage>
        <taxon>Eukaryota</taxon>
        <taxon>Fungi</taxon>
        <taxon>Dikarya</taxon>
        <taxon>Ascomycota</taxon>
        <taxon>Pezizomycotina</taxon>
        <taxon>Eurotiomycetes</taxon>
        <taxon>Chaetothyriomycetidae</taxon>
        <taxon>Chaetothyriales</taxon>
        <taxon>Herpotrichiellaceae</taxon>
        <taxon>Exophiala</taxon>
    </lineage>
</organism>
<protein>
    <recommendedName>
        <fullName evidence="5">Large ribosomal subunit protein uL15/eL18 domain-containing protein</fullName>
    </recommendedName>
</protein>
<reference evidence="6 7" key="1">
    <citation type="submission" date="2023-08" db="EMBL/GenBank/DDBJ databases">
        <title>Black Yeasts Isolated from many extreme environments.</title>
        <authorList>
            <person name="Coleine C."/>
            <person name="Stajich J.E."/>
            <person name="Selbmann L."/>
        </authorList>
    </citation>
    <scope>NUCLEOTIDE SEQUENCE [LARGE SCALE GENOMIC DNA]</scope>
    <source>
        <strain evidence="6 7">CCFEE 5792</strain>
    </source>
</reference>
<name>A0AAV9N2P1_9EURO</name>
<comment type="similarity">
    <text evidence="1">Belongs to the universal ribosomal protein uL15 family.</text>
</comment>
<dbReference type="FunFam" id="3.100.10.10:FF:000011">
    <property type="entry name" value="50S ribosomal subunit protein L15"/>
    <property type="match status" value="1"/>
</dbReference>
<dbReference type="PANTHER" id="PTHR12934">
    <property type="entry name" value="50S RIBOSOMAL PROTEIN L15"/>
    <property type="match status" value="1"/>
</dbReference>
<gene>
    <name evidence="6" type="ORF">LTR84_007022</name>
</gene>
<sequence length="315" mass="34638">MPPRLLPRLSQPISTIANSITTSSSIPSFLLPFLHLQSRNASILGSLSDRPGAYSRKIRRGRGPSSGKGGKSGRGSDGQKQHGGVPGGFNGGQTPDHIVHGKYGFKNLHAVEMSPINLDRIQEWIDQGRLDAAKPITLAELSKSRAVHSIKDGIKLLANGASTLKQPIHIVVSRASQTAIAAVEALGGTVTTRFYTPLAMLRIRKGEMHPYVSMKWDQTGINRPALMVEGADQLESRVKAMGYEYRLPDPSGRKDIEYYRDPKNRGYLAHTLEEGENPSLYWKRVLSPEQVKVLLHKKQRGTAAKPGIDLENKLW</sequence>